<protein>
    <submittedName>
        <fullName evidence="1">Uncharacterized protein</fullName>
    </submittedName>
</protein>
<accession>A0ABX5LKA3</accession>
<comment type="caution">
    <text evidence="1">The sequence shown here is derived from an EMBL/GenBank/DDBJ whole genome shotgun (WGS) entry which is preliminary data.</text>
</comment>
<evidence type="ECO:0000313" key="2">
    <source>
        <dbReference type="Proteomes" id="UP000245523"/>
    </source>
</evidence>
<keyword evidence="2" id="KW-1185">Reference proteome</keyword>
<dbReference type="Proteomes" id="UP000245523">
    <property type="component" value="Unassembled WGS sequence"/>
</dbReference>
<organism evidence="1 2">
    <name type="scientific">Hallerella porci</name>
    <dbReference type="NCBI Taxonomy" id="1945871"/>
    <lineage>
        <taxon>Bacteria</taxon>
        <taxon>Pseudomonadati</taxon>
        <taxon>Fibrobacterota</taxon>
        <taxon>Fibrobacteria</taxon>
        <taxon>Fibrobacterales</taxon>
        <taxon>Fibrobacteraceae</taxon>
        <taxon>Hallerella</taxon>
    </lineage>
</organism>
<dbReference type="Gene3D" id="1.10.10.1920">
    <property type="match status" value="1"/>
</dbReference>
<dbReference type="RefSeq" id="WP_146193733.1">
    <property type="nucleotide sequence ID" value="NZ_QGHD01000025.1"/>
</dbReference>
<evidence type="ECO:0000313" key="1">
    <source>
        <dbReference type="EMBL" id="PWK93816.1"/>
    </source>
</evidence>
<name>A0ABX5LKA3_9BACT</name>
<proteinExistence type="predicted"/>
<dbReference type="EMBL" id="QGHD01000025">
    <property type="protein sequence ID" value="PWK93816.1"/>
    <property type="molecule type" value="Genomic_DNA"/>
</dbReference>
<reference evidence="1 2" key="1">
    <citation type="submission" date="2018-05" db="EMBL/GenBank/DDBJ databases">
        <title>Animal gut microbial communities from fecal samples from Wisconsin, USA.</title>
        <authorList>
            <person name="Neumann A."/>
        </authorList>
    </citation>
    <scope>NUCLEOTIDE SEQUENCE [LARGE SCALE GENOMIC DNA]</scope>
    <source>
        <strain evidence="1 2">UWS4</strain>
    </source>
</reference>
<gene>
    <name evidence="1" type="ORF">B0H50_1259</name>
</gene>
<dbReference type="InterPro" id="IPR048532">
    <property type="entry name" value="ea8_5-like_sf"/>
</dbReference>
<sequence length="223" mass="24970">MIYGVGATYEDGSVDHFSSFIAQGIICVGWDKKTAPAFHAMLAGMSVGDTVFIKSFSPKVGLYIKAIGIIADSDVFESNLGSARKVKWLFSANSKEQWLKFGRMYDKYDFMRGGTLYPEFNPNIVQAITDKLTKGKNTKSNEVISIENAPRECLVRAGVIKECEIHGFDYIINEDKLQDAYKIASAFVRDGVVECAQRTLTDRIRDLFDTMPEYCYNCAKEAD</sequence>